<feature type="transmembrane region" description="Helical" evidence="1">
    <location>
        <begin position="89"/>
        <end position="109"/>
    </location>
</feature>
<keyword evidence="3" id="KW-1185">Reference proteome</keyword>
<evidence type="ECO:0008006" key="4">
    <source>
        <dbReference type="Google" id="ProtNLM"/>
    </source>
</evidence>
<accession>A0ABN2D9H3</accession>
<keyword evidence="1" id="KW-0812">Transmembrane</keyword>
<name>A0ABN2D9H3_9ACTN</name>
<proteinExistence type="predicted"/>
<feature type="transmembrane region" description="Helical" evidence="1">
    <location>
        <begin position="65"/>
        <end position="83"/>
    </location>
</feature>
<dbReference type="Pfam" id="PF14015">
    <property type="entry name" value="DUF4231"/>
    <property type="match status" value="1"/>
</dbReference>
<evidence type="ECO:0000313" key="2">
    <source>
        <dbReference type="EMBL" id="GAA1572778.1"/>
    </source>
</evidence>
<protein>
    <recommendedName>
        <fullName evidence="4">SMODS and SLOG-associating 2TM effector domain-containing protein</fullName>
    </recommendedName>
</protein>
<organism evidence="2 3">
    <name type="scientific">Dactylosporangium maewongense</name>
    <dbReference type="NCBI Taxonomy" id="634393"/>
    <lineage>
        <taxon>Bacteria</taxon>
        <taxon>Bacillati</taxon>
        <taxon>Actinomycetota</taxon>
        <taxon>Actinomycetes</taxon>
        <taxon>Micromonosporales</taxon>
        <taxon>Micromonosporaceae</taxon>
        <taxon>Dactylosporangium</taxon>
    </lineage>
</organism>
<dbReference type="Proteomes" id="UP001501470">
    <property type="component" value="Unassembled WGS sequence"/>
</dbReference>
<comment type="caution">
    <text evidence="2">The sequence shown here is derived from an EMBL/GenBank/DDBJ whole genome shotgun (WGS) entry which is preliminary data.</text>
</comment>
<keyword evidence="1" id="KW-0472">Membrane</keyword>
<gene>
    <name evidence="2" type="ORF">GCM10009827_113440</name>
</gene>
<reference evidence="2 3" key="1">
    <citation type="journal article" date="2019" name="Int. J. Syst. Evol. Microbiol.">
        <title>The Global Catalogue of Microorganisms (GCM) 10K type strain sequencing project: providing services to taxonomists for standard genome sequencing and annotation.</title>
        <authorList>
            <consortium name="The Broad Institute Genomics Platform"/>
            <consortium name="The Broad Institute Genome Sequencing Center for Infectious Disease"/>
            <person name="Wu L."/>
            <person name="Ma J."/>
        </authorList>
    </citation>
    <scope>NUCLEOTIDE SEQUENCE [LARGE SCALE GENOMIC DNA]</scope>
    <source>
        <strain evidence="2 3">JCM 15933</strain>
    </source>
</reference>
<dbReference type="EMBL" id="BAAAQD010000049">
    <property type="protein sequence ID" value="GAA1572778.1"/>
    <property type="molecule type" value="Genomic_DNA"/>
</dbReference>
<evidence type="ECO:0000256" key="1">
    <source>
        <dbReference type="SAM" id="Phobius"/>
    </source>
</evidence>
<dbReference type="InterPro" id="IPR025325">
    <property type="entry name" value="DUF4231"/>
</dbReference>
<evidence type="ECO:0000313" key="3">
    <source>
        <dbReference type="Proteomes" id="UP001501470"/>
    </source>
</evidence>
<keyword evidence="1" id="KW-1133">Transmembrane helix</keyword>
<sequence>MRDLFRRFPRRGSRIVSDPIMPPAAKAGYPALAEDFEALRPVEERFERYDLEALRGQRSYRLQGIVVLLGSALLTGLGGLQAVLSDQRWPSAVLAVLAVALAGVSQFVVDDHALADYRLARVKAERLRALYFIYLARVEPYTGDNRARLLVRAVDAIDEGEELT</sequence>